<feature type="region of interest" description="Disordered" evidence="1">
    <location>
        <begin position="76"/>
        <end position="141"/>
    </location>
</feature>
<accession>A0ABU0ASV0</accession>
<name>A0ABU0ASV0_9BACI</name>
<gene>
    <name evidence="2" type="ORF">J2S17_005803</name>
</gene>
<comment type="caution">
    <text evidence="2">The sequence shown here is derived from an EMBL/GenBank/DDBJ whole genome shotgun (WGS) entry which is preliminary data.</text>
</comment>
<dbReference type="EMBL" id="JAUSUB010000054">
    <property type="protein sequence ID" value="MDQ0273846.1"/>
    <property type="molecule type" value="Genomic_DNA"/>
</dbReference>
<evidence type="ECO:0000313" key="3">
    <source>
        <dbReference type="Proteomes" id="UP001238088"/>
    </source>
</evidence>
<dbReference type="RefSeq" id="WP_307480494.1">
    <property type="nucleotide sequence ID" value="NZ_JAUSUB010000054.1"/>
</dbReference>
<evidence type="ECO:0008006" key="4">
    <source>
        <dbReference type="Google" id="ProtNLM"/>
    </source>
</evidence>
<dbReference type="Proteomes" id="UP001238088">
    <property type="component" value="Unassembled WGS sequence"/>
</dbReference>
<protein>
    <recommendedName>
        <fullName evidence="4">Plasmid segregation centromere-binding protein ParR</fullName>
    </recommendedName>
</protein>
<keyword evidence="3" id="KW-1185">Reference proteome</keyword>
<reference evidence="2 3" key="1">
    <citation type="submission" date="2023-07" db="EMBL/GenBank/DDBJ databases">
        <title>Genomic Encyclopedia of Type Strains, Phase IV (KMG-IV): sequencing the most valuable type-strain genomes for metagenomic binning, comparative biology and taxonomic classification.</title>
        <authorList>
            <person name="Goeker M."/>
        </authorList>
    </citation>
    <scope>NUCLEOTIDE SEQUENCE [LARGE SCALE GENOMIC DNA]</scope>
    <source>
        <strain evidence="2 3">DSM 23494</strain>
    </source>
</reference>
<evidence type="ECO:0000313" key="2">
    <source>
        <dbReference type="EMBL" id="MDQ0273846.1"/>
    </source>
</evidence>
<evidence type="ECO:0000256" key="1">
    <source>
        <dbReference type="SAM" id="MobiDB-lite"/>
    </source>
</evidence>
<proteinExistence type="predicted"/>
<feature type="compositionally biased region" description="Acidic residues" evidence="1">
    <location>
        <begin position="112"/>
        <end position="121"/>
    </location>
</feature>
<organism evidence="2 3">
    <name type="scientific">Cytobacillus purgationiresistens</name>
    <dbReference type="NCBI Taxonomy" id="863449"/>
    <lineage>
        <taxon>Bacteria</taxon>
        <taxon>Bacillati</taxon>
        <taxon>Bacillota</taxon>
        <taxon>Bacilli</taxon>
        <taxon>Bacillales</taxon>
        <taxon>Bacillaceae</taxon>
        <taxon>Cytobacillus</taxon>
    </lineage>
</organism>
<sequence>MARNRKKDYAQGDRINIYISRDVPPEFMEWINKQSDLSSFFLYAAQKLYQQTGFIDVSEIMPRKINFDLSSLDKSPALAPKTYEEEKIEPEETLTPAASQDDPEESLLKETDDPDDPEEPEEEKKKEAWANLDQLDDDPFA</sequence>